<evidence type="ECO:0000313" key="8">
    <source>
        <dbReference type="EMBL" id="NYE85624.1"/>
    </source>
</evidence>
<evidence type="ECO:0000259" key="7">
    <source>
        <dbReference type="SMART" id="SM00833"/>
    </source>
</evidence>
<dbReference type="SUPFAM" id="SSF90002">
    <property type="entry name" value="Hypothetical protein YjiA, C-terminal domain"/>
    <property type="match status" value="1"/>
</dbReference>
<gene>
    <name evidence="8" type="ORF">FHW18_004931</name>
</gene>
<evidence type="ECO:0000256" key="1">
    <source>
        <dbReference type="ARBA" id="ARBA00022741"/>
    </source>
</evidence>
<dbReference type="GO" id="GO:0005737">
    <property type="term" value="C:cytoplasm"/>
    <property type="evidence" value="ECO:0007669"/>
    <property type="project" value="TreeGrafter"/>
</dbReference>
<dbReference type="InterPro" id="IPR036627">
    <property type="entry name" value="CobW-likC_sf"/>
</dbReference>
<dbReference type="InterPro" id="IPR011629">
    <property type="entry name" value="CobW-like_C"/>
</dbReference>
<protein>
    <submittedName>
        <fullName evidence="8">G3E family GTPase</fullName>
    </submittedName>
</protein>
<organism evidence="8 9">
    <name type="scientific">Pigmentiphaga litoralis</name>
    <dbReference type="NCBI Taxonomy" id="516702"/>
    <lineage>
        <taxon>Bacteria</taxon>
        <taxon>Pseudomonadati</taxon>
        <taxon>Pseudomonadota</taxon>
        <taxon>Betaproteobacteria</taxon>
        <taxon>Burkholderiales</taxon>
        <taxon>Alcaligenaceae</taxon>
        <taxon>Pigmentiphaga</taxon>
    </lineage>
</organism>
<dbReference type="RefSeq" id="WP_179589694.1">
    <property type="nucleotide sequence ID" value="NZ_JACBYR010000002.1"/>
</dbReference>
<keyword evidence="9" id="KW-1185">Reference proteome</keyword>
<dbReference type="AlphaFoldDB" id="A0A7Y9J0P2"/>
<dbReference type="PANTHER" id="PTHR13748:SF62">
    <property type="entry name" value="COBW DOMAIN-CONTAINING PROTEIN"/>
    <property type="match status" value="1"/>
</dbReference>
<dbReference type="PANTHER" id="PTHR13748">
    <property type="entry name" value="COBW-RELATED"/>
    <property type="match status" value="1"/>
</dbReference>
<dbReference type="Gene3D" id="3.30.1220.10">
    <property type="entry name" value="CobW-like, C-terminal domain"/>
    <property type="match status" value="1"/>
</dbReference>
<evidence type="ECO:0000256" key="5">
    <source>
        <dbReference type="ARBA" id="ARBA00045658"/>
    </source>
</evidence>
<dbReference type="GO" id="GO:0016787">
    <property type="term" value="F:hydrolase activity"/>
    <property type="evidence" value="ECO:0007669"/>
    <property type="project" value="UniProtKB-KW"/>
</dbReference>
<evidence type="ECO:0000313" key="9">
    <source>
        <dbReference type="Proteomes" id="UP000542125"/>
    </source>
</evidence>
<evidence type="ECO:0000256" key="2">
    <source>
        <dbReference type="ARBA" id="ARBA00022801"/>
    </source>
</evidence>
<accession>A0A7Y9J0P2</accession>
<evidence type="ECO:0000256" key="6">
    <source>
        <dbReference type="ARBA" id="ARBA00049117"/>
    </source>
</evidence>
<evidence type="ECO:0000256" key="3">
    <source>
        <dbReference type="ARBA" id="ARBA00023186"/>
    </source>
</evidence>
<dbReference type="EMBL" id="JACBYR010000002">
    <property type="protein sequence ID" value="NYE85624.1"/>
    <property type="molecule type" value="Genomic_DNA"/>
</dbReference>
<comment type="catalytic activity">
    <reaction evidence="6">
        <text>GTP + H2O = GDP + phosphate + H(+)</text>
        <dbReference type="Rhea" id="RHEA:19669"/>
        <dbReference type="ChEBI" id="CHEBI:15377"/>
        <dbReference type="ChEBI" id="CHEBI:15378"/>
        <dbReference type="ChEBI" id="CHEBI:37565"/>
        <dbReference type="ChEBI" id="CHEBI:43474"/>
        <dbReference type="ChEBI" id="CHEBI:58189"/>
    </reaction>
    <physiologicalReaction direction="left-to-right" evidence="6">
        <dbReference type="Rhea" id="RHEA:19670"/>
    </physiologicalReaction>
</comment>
<keyword evidence="1" id="KW-0547">Nucleotide-binding</keyword>
<dbReference type="GO" id="GO:0000166">
    <property type="term" value="F:nucleotide binding"/>
    <property type="evidence" value="ECO:0007669"/>
    <property type="project" value="UniProtKB-KW"/>
</dbReference>
<keyword evidence="2" id="KW-0378">Hydrolase</keyword>
<feature type="domain" description="CobW C-terminal" evidence="7">
    <location>
        <begin position="232"/>
        <end position="326"/>
    </location>
</feature>
<proteinExistence type="inferred from homology"/>
<reference evidence="8 9" key="1">
    <citation type="submission" date="2020-07" db="EMBL/GenBank/DDBJ databases">
        <title>Genomic Encyclopedia of Type Strains, Phase IV (KMG-V): Genome sequencing to study the core and pangenomes of soil and plant-associated prokaryotes.</title>
        <authorList>
            <person name="Whitman W."/>
        </authorList>
    </citation>
    <scope>NUCLEOTIDE SEQUENCE [LARGE SCALE GENOMIC DNA]</scope>
    <source>
        <strain evidence="8 9">SAS40</strain>
    </source>
</reference>
<dbReference type="SUPFAM" id="SSF52540">
    <property type="entry name" value="P-loop containing nucleoside triphosphate hydrolases"/>
    <property type="match status" value="1"/>
</dbReference>
<sequence>MPKDARVPVIVVSGFLGSGKTTLLKKVLATPELSDSLMIVNEIGEIGIDHHLLEKSDDRTVLLDNGCLCCQLRGDLQELLVDITLRRRRGELPGFDRVIVETSGLADPGPVAQTLYSDAPLARDYRLAHVVALVDANNAEGRRAAPVIASRQVAAADLVIVTKTDLATQDQVAESLDWINTINGFARREIASHGDIDIALLAGVSPFAWQEPTETEQGGYLGSLLTPHPRDVTSFTLTFNEPLPRELFQDFLDILVRLRGADLLRVKGILHFEGEAAPVLVQGVCHVFDKHVALAKGASAPDQSTLVFIVRALARKDIESLWLSLLSLSR</sequence>
<comment type="similarity">
    <text evidence="4">Belongs to the SIMIBI class G3E GTPase family. ZNG1 subfamily.</text>
</comment>
<dbReference type="CDD" id="cd03112">
    <property type="entry name" value="CobW-like"/>
    <property type="match status" value="1"/>
</dbReference>
<dbReference type="Gene3D" id="3.40.50.300">
    <property type="entry name" value="P-loop containing nucleotide triphosphate hydrolases"/>
    <property type="match status" value="1"/>
</dbReference>
<name>A0A7Y9J0P2_9BURK</name>
<dbReference type="InterPro" id="IPR027417">
    <property type="entry name" value="P-loop_NTPase"/>
</dbReference>
<comment type="caution">
    <text evidence="8">The sequence shown here is derived from an EMBL/GenBank/DDBJ whole genome shotgun (WGS) entry which is preliminary data.</text>
</comment>
<dbReference type="Proteomes" id="UP000542125">
    <property type="component" value="Unassembled WGS sequence"/>
</dbReference>
<dbReference type="SMART" id="SM00833">
    <property type="entry name" value="CobW_C"/>
    <property type="match status" value="1"/>
</dbReference>
<keyword evidence="3" id="KW-0143">Chaperone</keyword>
<evidence type="ECO:0000256" key="4">
    <source>
        <dbReference type="ARBA" id="ARBA00034320"/>
    </source>
</evidence>
<comment type="function">
    <text evidence="5">Zinc chaperone that directly transfers zinc cofactor to target proteins, thereby activating them. Zinc is transferred from the CXCC motif in the GTPase domain to the zinc binding site in target proteins in a process requiring GTP hydrolysis.</text>
</comment>
<dbReference type="Pfam" id="PF02492">
    <property type="entry name" value="cobW"/>
    <property type="match status" value="1"/>
</dbReference>
<dbReference type="InterPro" id="IPR051316">
    <property type="entry name" value="Zinc-reg_GTPase_activator"/>
</dbReference>
<dbReference type="Pfam" id="PF07683">
    <property type="entry name" value="CobW_C"/>
    <property type="match status" value="1"/>
</dbReference>
<dbReference type="InterPro" id="IPR003495">
    <property type="entry name" value="CobW/HypB/UreG_nucleotide-bd"/>
</dbReference>